<keyword evidence="7" id="KW-1185">Reference proteome</keyword>
<dbReference type="InterPro" id="IPR045851">
    <property type="entry name" value="AMP-bd_C_sf"/>
</dbReference>
<dbReference type="CDD" id="cd19531">
    <property type="entry name" value="LCL_NRPS-like"/>
    <property type="match status" value="1"/>
</dbReference>
<protein>
    <submittedName>
        <fullName evidence="6">D-alanine-D-alanyl carrier protein ligase</fullName>
        <ecNumber evidence="6">6.1.1.13</ecNumber>
    </submittedName>
</protein>
<comment type="cofactor">
    <cofactor evidence="1">
        <name>pantetheine 4'-phosphate</name>
        <dbReference type="ChEBI" id="CHEBI:47942"/>
    </cofactor>
</comment>
<dbReference type="Proteomes" id="UP000076848">
    <property type="component" value="Unassembled WGS sequence"/>
</dbReference>
<dbReference type="Gene3D" id="3.30.559.30">
    <property type="entry name" value="Nonribosomal peptide synthetase, condensation domain"/>
    <property type="match status" value="3"/>
</dbReference>
<name>A0A157SX25_9BORD</name>
<dbReference type="CDD" id="cd05930">
    <property type="entry name" value="A_NRPS"/>
    <property type="match status" value="1"/>
</dbReference>
<dbReference type="CDD" id="cd19534">
    <property type="entry name" value="E_NRPS"/>
    <property type="match status" value="1"/>
</dbReference>
<evidence type="ECO:0000256" key="4">
    <source>
        <dbReference type="ARBA" id="ARBA00022737"/>
    </source>
</evidence>
<evidence type="ECO:0000256" key="2">
    <source>
        <dbReference type="ARBA" id="ARBA00022450"/>
    </source>
</evidence>
<dbReference type="GO" id="GO:0016874">
    <property type="term" value="F:ligase activity"/>
    <property type="evidence" value="ECO:0007669"/>
    <property type="project" value="UniProtKB-KW"/>
</dbReference>
<dbReference type="InterPro" id="IPR020845">
    <property type="entry name" value="AMP-binding_CS"/>
</dbReference>
<dbReference type="Pfam" id="PF00550">
    <property type="entry name" value="PP-binding"/>
    <property type="match status" value="2"/>
</dbReference>
<dbReference type="InterPro" id="IPR006162">
    <property type="entry name" value="Ppantetheine_attach_site"/>
</dbReference>
<dbReference type="Pfam" id="PF00501">
    <property type="entry name" value="AMP-binding"/>
    <property type="match status" value="2"/>
</dbReference>
<dbReference type="GO" id="GO:0043041">
    <property type="term" value="P:amino acid activation for nonribosomal peptide biosynthetic process"/>
    <property type="evidence" value="ECO:0007669"/>
    <property type="project" value="TreeGrafter"/>
</dbReference>
<dbReference type="Pfam" id="PF13193">
    <property type="entry name" value="AMP-binding_C"/>
    <property type="match status" value="2"/>
</dbReference>
<dbReference type="SUPFAM" id="SSF56801">
    <property type="entry name" value="Acetyl-CoA synthetase-like"/>
    <property type="match status" value="2"/>
</dbReference>
<dbReference type="CDD" id="cd19543">
    <property type="entry name" value="DCL_NRPS"/>
    <property type="match status" value="1"/>
</dbReference>
<gene>
    <name evidence="6" type="primary">dltA_5</name>
    <name evidence="6" type="ORF">SAMEA3906486_05221</name>
</gene>
<reference evidence="6 7" key="1">
    <citation type="submission" date="2016-04" db="EMBL/GenBank/DDBJ databases">
        <authorList>
            <consortium name="Pathogen Informatics"/>
        </authorList>
    </citation>
    <scope>NUCLEOTIDE SEQUENCE [LARGE SCALE GENOMIC DNA]</scope>
    <source>
        <strain evidence="6 7">H050680373</strain>
    </source>
</reference>
<dbReference type="GO" id="GO:0044550">
    <property type="term" value="P:secondary metabolite biosynthetic process"/>
    <property type="evidence" value="ECO:0007669"/>
    <property type="project" value="TreeGrafter"/>
</dbReference>
<accession>A0A157SX25</accession>
<dbReference type="EC" id="6.1.1.13" evidence="6"/>
<dbReference type="InterPro" id="IPR020806">
    <property type="entry name" value="PKS_PP-bd"/>
</dbReference>
<feature type="domain" description="Carrier" evidence="5">
    <location>
        <begin position="983"/>
        <end position="1057"/>
    </location>
</feature>
<dbReference type="FunFam" id="3.40.50.12780:FF:000012">
    <property type="entry name" value="Non-ribosomal peptide synthetase"/>
    <property type="match status" value="1"/>
</dbReference>
<dbReference type="PANTHER" id="PTHR45527:SF1">
    <property type="entry name" value="FATTY ACID SYNTHASE"/>
    <property type="match status" value="1"/>
</dbReference>
<evidence type="ECO:0000259" key="5">
    <source>
        <dbReference type="PROSITE" id="PS50075"/>
    </source>
</evidence>
<keyword evidence="2" id="KW-0596">Phosphopantetheine</keyword>
<dbReference type="InterPro" id="IPR001242">
    <property type="entry name" value="Condensation_dom"/>
</dbReference>
<sequence>MLSAAPHAADRRHPLSHAQEPLWLAQRTRAGATAYNLPRAFRLRGALDADALDAALRAVLARHEVLRTSFHEEDGRAVQRVHGSCDFGLARHDLRALSEASRAVRATREIEAVSQHEFDLAQAPLMCGSLLRTADDEWVLALCLHHIVSDAWSNPLFAADLAEAYRRAVRGDATPLPALPLQYGDYARLQQGPDAQAALARSLAFWRAHLGDDEVPVMDLPTDFPRSQRAGQAAAIVQHRVAPADFAALAAFCKAERCTPFMVLMAAWQVVLARYGGQHDYALGVPSAGRDSEAAQGLVGCFVTTQVFRARLRAEISLRQLCRDVRRAAVQAMDQAALPVERLLAGRGQARDGSRHPLFQTLFGVQVADADAALMLDGLAAEALPLPATAPKFELSLLCMLDAQGCRLRLEYDSGLFLPDTARRMLDAMAHVLHQLAHAPDQLLGDTGIARPASRDAAAVSPRETTAAGLSVIQQFEAVAAQRPDAVAVVDADGTWTYARLEARARRIAGHLHGLGVRPDERIAVAVPRGAELLAALLGVMKSGAAYVPIDTAYPAARIAYMLQDSGAQWVIVHDALAPDEAGMRSVLRGMPGARVTDLGGLDGQDPAQPLPGAPAAQSLAYVIYTSGSTGTPKGVAVTHGALGMHIAAVSRRFGLRDDDRQLLFASISFDASGSQWMTPLCTGAAVVVPPPGMWDAEALVGYARRQDVTAIHLPPAYLREFGHEARRQGLRVRLCIAGGEAWPLEDVQQARAGLDARILVNSYGPTEAVITPCAWVAAEPSAAGPATAYAPIGTAVGPRHARVLDADLNPVPPGVPGELYLAGGGLARGYLGRPGLTSDRFVADPEIAGGRMYRTGDRAMRLPDGQLAYLGRRDHLIKIRGFRVEPAEVEQALLAEGAAQAVAVARSAPNGSARLVAYVVWDAARPGAADTAALRDRLARRLPHYMVPSAIVVLAGLPRTPNGKLDRAALPEPEIAAPDYDAPRPGAESVIAQAWADVLGVARPGRHDNFFEAGGDSILSLQLVARLRNAGWRLSPRQVFERQTVAALADEAEPLAAARAEPAEAAQGEAPLLPIQQRYFDRHVPNRHHWNQAVLLRADAGPDDACLARALQAVLDTHGALRLRYRKDAAGQWVQRHARAADDASALIWRASARGEDEALALFERAQRSLDIEQGPLLRVQIVDAEDGPARMLIVIHHLVVDGVSWRILLDDLRQAYAQAIAGQPCRLAPEPASFKAWGMALRTRLPVSPAEDAHWRSLASAAAALPCADATGSRALADQRTLTATLDADWTDRLLRQAPAAYRTQVNDLLLTALGRALCRWSGLAQVLIDLEGHGREPVFDDIDLSRTVGWFTNLYPVLLQPMGDPGGAIKRVKESLRRAPHHGLGFDAWCRRADAVALPTRQVVFNYLGQYDEGQSPQAGWRVLSGPAGAAMDPRTLSVHEFNVKGSVFRGELTLSVSFGADRHRARDVQSWLDGMRDELVALVAHCGSQAIGLTPSDVPLANLGQAQLDALPLAVQRVQDLYPATPMQAGMLFHGMSGGARAAYVNQLRVDIDGLDVPRFRQAWQDALQRWDVLRTGFLPGVTGVPLQWVAKQAPLPLDVLDMRGAQEQDARLDALAGAALEQGFDLAEPPLMRLSLVRTGADRHHLIWTHHHALMDGWSVSRLLGDVLRAYAGRPASGAAPRFRDYLAWLARADGGAARRYWTDRLALLGASTRLAEAGRPQPGRDPGPAVLHRSLDAAGMALLGACAQRERVTVNTLVQAAWALLLARYAGSDCVAFGATVAGRPAELPGAQEMVGLFINTLPVIASVPDGAPVGEWLRGLQADEARAREHAATPLYEIQAWAGHGGQPLFDSIVVFENYPVDQALREGEAAGVRFGVPGNRYETGYPMTVTVHVDDTLHAAFAYAGQDFDARQAQAVATQFEHLLRWLCSHCDAVLGQAALRDAAPAIEDLSRHAQGYAAVHERFARQARSMPDRPAVAGAGRQWTYGQLDRYVDRVARGLWRHGVRPGDRVAIAMDREPAMLAGLLGILKVGAAYVPVDPALPPERARYMLDDSGVRLVLSSTAPDADAQAPWRVLTLEACMAAGEGGPLPAVEVGPRHLAYLIYTSGSTGRPKGVMVPHGALSNFLLAMGEAPGMSGDDEVVATTSLSFDIAALELFLPLTVGASLTLATRAQARDGVALAALLRERRPSFLQLTPAGWRLLLEAGWHADPGRPLTGLCGGEALHEDLAAQLRDRGVSLWNMYGPTETTIWSSATPVDGLPPSLHRPVARTALHVLDGRMYPVPVGVAGELYIGGDGLALGYWGRPGLSAERFVADPAGTGRLFRTGDLVRRTVDGRLDYLGRADHQVKVRGHRIELGEIEAHLLALPGVAAAVVTVWQGGEAPMLAAYVTGSGGERPDATLLRSALARSLPDYMVPAHIAVLAELPLNNSGKVDRKALPSPAVEQAIAEPPQGELEVSLARMWAEVLHVDVRSRDSDFFLLGGHSLSAMQVIARVQSERGCELDVSALFAAPVLRDFAQRVAQARVTVGSQALDTLDAFFDSLETS</sequence>
<dbReference type="Gene3D" id="2.30.38.10">
    <property type="entry name" value="Luciferase, Domain 3"/>
    <property type="match status" value="2"/>
</dbReference>
<keyword evidence="3" id="KW-0597">Phosphoprotein</keyword>
<dbReference type="Gene3D" id="3.30.559.10">
    <property type="entry name" value="Chloramphenicol acetyltransferase-like domain"/>
    <property type="match status" value="3"/>
</dbReference>
<dbReference type="InterPro" id="IPR010071">
    <property type="entry name" value="AA_adenyl_dom"/>
</dbReference>
<dbReference type="Gene3D" id="3.40.50.980">
    <property type="match status" value="4"/>
</dbReference>
<dbReference type="OrthoDB" id="8826085at2"/>
<dbReference type="SUPFAM" id="SSF52777">
    <property type="entry name" value="CoA-dependent acyltransferases"/>
    <property type="match status" value="6"/>
</dbReference>
<dbReference type="PANTHER" id="PTHR45527">
    <property type="entry name" value="NONRIBOSOMAL PEPTIDE SYNTHETASE"/>
    <property type="match status" value="1"/>
</dbReference>
<dbReference type="NCBIfam" id="TIGR01733">
    <property type="entry name" value="AA-adenyl-dom"/>
    <property type="match status" value="2"/>
</dbReference>
<keyword evidence="4" id="KW-0677">Repeat</keyword>
<dbReference type="FunFam" id="1.10.1200.10:FF:000005">
    <property type="entry name" value="Nonribosomal peptide synthetase 1"/>
    <property type="match status" value="1"/>
</dbReference>
<dbReference type="EMBL" id="FKIF01000010">
    <property type="protein sequence ID" value="SAI74506.1"/>
    <property type="molecule type" value="Genomic_DNA"/>
</dbReference>
<dbReference type="InterPro" id="IPR023213">
    <property type="entry name" value="CAT-like_dom_sf"/>
</dbReference>
<dbReference type="InterPro" id="IPR025110">
    <property type="entry name" value="AMP-bd_C"/>
</dbReference>
<dbReference type="InterPro" id="IPR010060">
    <property type="entry name" value="NRPS_synth"/>
</dbReference>
<keyword evidence="6" id="KW-0436">Ligase</keyword>
<proteinExistence type="predicted"/>
<dbReference type="PROSITE" id="PS00012">
    <property type="entry name" value="PHOSPHOPANTETHEINE"/>
    <property type="match status" value="2"/>
</dbReference>
<dbReference type="InterPro" id="IPR036736">
    <property type="entry name" value="ACP-like_sf"/>
</dbReference>
<dbReference type="SMART" id="SM00823">
    <property type="entry name" value="PKS_PP"/>
    <property type="match status" value="2"/>
</dbReference>
<dbReference type="RefSeq" id="WP_066133829.1">
    <property type="nucleotide sequence ID" value="NZ_FKIF01000010.1"/>
</dbReference>
<dbReference type="Gene3D" id="1.10.1200.10">
    <property type="entry name" value="ACP-like"/>
    <property type="match status" value="2"/>
</dbReference>
<dbReference type="GO" id="GO:0031177">
    <property type="term" value="F:phosphopantetheine binding"/>
    <property type="evidence" value="ECO:0007669"/>
    <property type="project" value="InterPro"/>
</dbReference>
<dbReference type="SUPFAM" id="SSF47336">
    <property type="entry name" value="ACP-like"/>
    <property type="match status" value="2"/>
</dbReference>
<feature type="domain" description="Carrier" evidence="5">
    <location>
        <begin position="2460"/>
        <end position="2535"/>
    </location>
</feature>
<evidence type="ECO:0000313" key="6">
    <source>
        <dbReference type="EMBL" id="SAI74506.1"/>
    </source>
</evidence>
<evidence type="ECO:0000313" key="7">
    <source>
        <dbReference type="Proteomes" id="UP000076848"/>
    </source>
</evidence>
<dbReference type="PROSITE" id="PS00455">
    <property type="entry name" value="AMP_BINDING"/>
    <property type="match status" value="2"/>
</dbReference>
<dbReference type="InterPro" id="IPR000873">
    <property type="entry name" value="AMP-dep_synth/lig_dom"/>
</dbReference>
<dbReference type="FunFam" id="3.40.50.980:FF:000001">
    <property type="entry name" value="Non-ribosomal peptide synthetase"/>
    <property type="match status" value="2"/>
</dbReference>
<dbReference type="GO" id="GO:0005737">
    <property type="term" value="C:cytoplasm"/>
    <property type="evidence" value="ECO:0007669"/>
    <property type="project" value="TreeGrafter"/>
</dbReference>
<evidence type="ECO:0000256" key="3">
    <source>
        <dbReference type="ARBA" id="ARBA00022553"/>
    </source>
</evidence>
<organism evidence="6 7">
    <name type="scientific">Bordetella ansorpii</name>
    <dbReference type="NCBI Taxonomy" id="288768"/>
    <lineage>
        <taxon>Bacteria</taxon>
        <taxon>Pseudomonadati</taxon>
        <taxon>Pseudomonadota</taxon>
        <taxon>Betaproteobacteria</taxon>
        <taxon>Burkholderiales</taxon>
        <taxon>Alcaligenaceae</taxon>
        <taxon>Bordetella</taxon>
    </lineage>
</organism>
<dbReference type="Pfam" id="PF00668">
    <property type="entry name" value="Condensation"/>
    <property type="match status" value="3"/>
</dbReference>
<dbReference type="InterPro" id="IPR009081">
    <property type="entry name" value="PP-bd_ACP"/>
</dbReference>
<dbReference type="STRING" id="288768.SAMEA3906486_05221"/>
<dbReference type="PROSITE" id="PS50075">
    <property type="entry name" value="CARRIER"/>
    <property type="match status" value="2"/>
</dbReference>
<dbReference type="Gene3D" id="3.30.300.30">
    <property type="match status" value="2"/>
</dbReference>
<dbReference type="NCBIfam" id="TIGR01720">
    <property type="entry name" value="NRPS-para261"/>
    <property type="match status" value="1"/>
</dbReference>
<evidence type="ECO:0000256" key="1">
    <source>
        <dbReference type="ARBA" id="ARBA00001957"/>
    </source>
</evidence>